<feature type="region of interest" description="Disordered" evidence="19">
    <location>
        <begin position="161"/>
        <end position="183"/>
    </location>
</feature>
<keyword evidence="8 18" id="KW-0418">Kinase</keyword>
<reference evidence="25" key="1">
    <citation type="submission" date="2025-08" db="UniProtKB">
        <authorList>
            <consortium name="RefSeq"/>
        </authorList>
    </citation>
    <scope>IDENTIFICATION</scope>
    <source>
        <tissue evidence="25">Gonads</tissue>
    </source>
</reference>
<dbReference type="InterPro" id="IPR000719">
    <property type="entry name" value="Prot_kinase_dom"/>
</dbReference>
<organism evidence="24 25">
    <name type="scientific">Lingula anatina</name>
    <name type="common">Brachiopod</name>
    <name type="synonym">Lingula unguis</name>
    <dbReference type="NCBI Taxonomy" id="7574"/>
    <lineage>
        <taxon>Eukaryota</taxon>
        <taxon>Metazoa</taxon>
        <taxon>Spiralia</taxon>
        <taxon>Lophotrochozoa</taxon>
        <taxon>Brachiopoda</taxon>
        <taxon>Linguliformea</taxon>
        <taxon>Lingulata</taxon>
        <taxon>Lingulida</taxon>
        <taxon>Linguloidea</taxon>
        <taxon>Lingulidae</taxon>
        <taxon>Lingula</taxon>
    </lineage>
</organism>
<dbReference type="InterPro" id="IPR011993">
    <property type="entry name" value="PH-like_dom_sf"/>
</dbReference>
<keyword evidence="7 16" id="KW-0863">Zinc-finger</keyword>
<accession>A0A1S3JUM6</accession>
<dbReference type="PRINTS" id="PR00452">
    <property type="entry name" value="SH3DOMAIN"/>
</dbReference>
<keyword evidence="3" id="KW-0597">Phosphoprotein</keyword>
<evidence type="ECO:0000256" key="1">
    <source>
        <dbReference type="ARBA" id="ARBA00001947"/>
    </source>
</evidence>
<keyword evidence="4 18" id="KW-0808">Transferase</keyword>
<dbReference type="GO" id="GO:0004715">
    <property type="term" value="F:non-membrane spanning protein tyrosine kinase activity"/>
    <property type="evidence" value="ECO:0007669"/>
    <property type="project" value="UniProtKB-EC"/>
</dbReference>
<keyword evidence="2 15" id="KW-0728">SH3 domain</keyword>
<evidence type="ECO:0000256" key="15">
    <source>
        <dbReference type="PROSITE-ProRule" id="PRU00192"/>
    </source>
</evidence>
<dbReference type="PROSITE" id="PS50011">
    <property type="entry name" value="PROTEIN_KINASE_DOM"/>
    <property type="match status" value="1"/>
</dbReference>
<dbReference type="Proteomes" id="UP000085678">
    <property type="component" value="Unplaced"/>
</dbReference>
<keyword evidence="10 17" id="KW-0067">ATP-binding</keyword>
<dbReference type="PANTHER" id="PTHR24418">
    <property type="entry name" value="TYROSINE-PROTEIN KINASE"/>
    <property type="match status" value="1"/>
</dbReference>
<feature type="domain" description="Protein kinase" evidence="23">
    <location>
        <begin position="371"/>
        <end position="628"/>
    </location>
</feature>
<evidence type="ECO:0000256" key="12">
    <source>
        <dbReference type="ARBA" id="ARBA00023137"/>
    </source>
</evidence>
<evidence type="ECO:0000256" key="3">
    <source>
        <dbReference type="ARBA" id="ARBA00022553"/>
    </source>
</evidence>
<dbReference type="CDD" id="cd11768">
    <property type="entry name" value="SH3_Tec_like"/>
    <property type="match status" value="1"/>
</dbReference>
<dbReference type="InterPro" id="IPR036860">
    <property type="entry name" value="SH2_dom_sf"/>
</dbReference>
<evidence type="ECO:0000256" key="10">
    <source>
        <dbReference type="ARBA" id="ARBA00022840"/>
    </source>
</evidence>
<dbReference type="InterPro" id="IPR017441">
    <property type="entry name" value="Protein_kinase_ATP_BS"/>
</dbReference>
<evidence type="ECO:0000256" key="8">
    <source>
        <dbReference type="ARBA" id="ARBA00022777"/>
    </source>
</evidence>
<dbReference type="SUPFAM" id="SSF55550">
    <property type="entry name" value="SH2 domain"/>
    <property type="match status" value="1"/>
</dbReference>
<keyword evidence="12 18" id="KW-0829">Tyrosine-protein kinase</keyword>
<dbReference type="InterPro" id="IPR008266">
    <property type="entry name" value="Tyr_kinase_AS"/>
</dbReference>
<evidence type="ECO:0000256" key="6">
    <source>
        <dbReference type="ARBA" id="ARBA00022741"/>
    </source>
</evidence>
<dbReference type="FunFam" id="1.10.510.10:FF:000052">
    <property type="entry name" value="Tyrosine-protein kinase"/>
    <property type="match status" value="1"/>
</dbReference>
<dbReference type="InterPro" id="IPR011009">
    <property type="entry name" value="Kinase-like_dom_sf"/>
</dbReference>
<dbReference type="InterPro" id="IPR001452">
    <property type="entry name" value="SH3_domain"/>
</dbReference>
<evidence type="ECO:0000256" key="2">
    <source>
        <dbReference type="ARBA" id="ARBA00022443"/>
    </source>
</evidence>
<evidence type="ECO:0000259" key="20">
    <source>
        <dbReference type="PROSITE" id="PS50001"/>
    </source>
</evidence>
<evidence type="ECO:0000256" key="19">
    <source>
        <dbReference type="SAM" id="MobiDB-lite"/>
    </source>
</evidence>
<dbReference type="InterPro" id="IPR050198">
    <property type="entry name" value="Non-receptor_tyrosine_kinases"/>
</dbReference>
<dbReference type="SMART" id="SM00326">
    <property type="entry name" value="SH3"/>
    <property type="match status" value="1"/>
</dbReference>
<evidence type="ECO:0000313" key="24">
    <source>
        <dbReference type="Proteomes" id="UP000085678"/>
    </source>
</evidence>
<dbReference type="InterPro" id="IPR001562">
    <property type="entry name" value="Znf_Btk_motif"/>
</dbReference>
<dbReference type="PROSITE" id="PS00107">
    <property type="entry name" value="PROTEIN_KINASE_ATP"/>
    <property type="match status" value="1"/>
</dbReference>
<name>A0A1S3JUM6_LINAN</name>
<dbReference type="Pfam" id="PF00779">
    <property type="entry name" value="BTK"/>
    <property type="match status" value="1"/>
</dbReference>
<dbReference type="Gene3D" id="2.30.29.30">
    <property type="entry name" value="Pleckstrin-homology domain (PH domain)/Phosphotyrosine-binding domain (PTB)"/>
    <property type="match status" value="1"/>
</dbReference>
<dbReference type="GO" id="GO:0008270">
    <property type="term" value="F:zinc ion binding"/>
    <property type="evidence" value="ECO:0007669"/>
    <property type="project" value="UniProtKB-KW"/>
</dbReference>
<evidence type="ECO:0000259" key="22">
    <source>
        <dbReference type="PROSITE" id="PS50003"/>
    </source>
</evidence>
<keyword evidence="6 17" id="KW-0547">Nucleotide-binding</keyword>
<dbReference type="InterPro" id="IPR001849">
    <property type="entry name" value="PH_domain"/>
</dbReference>
<evidence type="ECO:0000256" key="4">
    <source>
        <dbReference type="ARBA" id="ARBA00022679"/>
    </source>
</evidence>
<dbReference type="SMART" id="SM00107">
    <property type="entry name" value="BTK"/>
    <property type="match status" value="1"/>
</dbReference>
<evidence type="ECO:0000259" key="23">
    <source>
        <dbReference type="PROSITE" id="PS50011"/>
    </source>
</evidence>
<evidence type="ECO:0000256" key="18">
    <source>
        <dbReference type="RuleBase" id="RU362096"/>
    </source>
</evidence>
<dbReference type="GO" id="GO:0035556">
    <property type="term" value="P:intracellular signal transduction"/>
    <property type="evidence" value="ECO:0007669"/>
    <property type="project" value="InterPro"/>
</dbReference>
<gene>
    <name evidence="25" type="primary">LOC106176113</name>
</gene>
<dbReference type="GO" id="GO:0005524">
    <property type="term" value="F:ATP binding"/>
    <property type="evidence" value="ECO:0007669"/>
    <property type="project" value="UniProtKB-UniRule"/>
</dbReference>
<dbReference type="PROSITE" id="PS50002">
    <property type="entry name" value="SH3"/>
    <property type="match status" value="1"/>
</dbReference>
<evidence type="ECO:0000259" key="21">
    <source>
        <dbReference type="PROSITE" id="PS50002"/>
    </source>
</evidence>
<dbReference type="Pfam" id="PF00018">
    <property type="entry name" value="SH3_1"/>
    <property type="match status" value="1"/>
</dbReference>
<sequence>MATEVLMLLQHAVAQEQWERMSLFSKLWNSFHKKGPGKEKGRLNLAQVKIVENVDNGALDNRQHALQVVYTDGNTLEFYTLYIIATSEDQRNDWVMTLRDLCSKNNAKFLDKYHPGVWTTRNRAYSCCGQTDKNAPGCEPTSTNQSDGHFNQGRDTSAASLIKSTSSSTVNPSSKTPYYPSTPPRSTKTVIALFDYDAAEADDLSLAKHEEYQILDDTREHWWRAMNKNGQSGYIPANYVQEKTKDGLERFEWYYAEISRQRCEEVLKEDGREGCYLVRNSSQKGMYTLSILTKEKPEGTVRHYHIKKNSTGQYYLSNNHPHPSIPQLIHYHKHNCAGLVVRLKATPGFGRHQPATAGFGHDKWEIDSSELQLGLELGRGQFGTVFKAKWRGAIEVAVKMMHQGTMSEDDFIEEARTMKQLQHPNLVQLYGVCTKRRPIYIVTEFMKHGSLLNYLRRHKHRLLQSNKAGLLLDMCLQVCKAMAYLEEQSFIHRDLAARNCLVGEENVVKVADFGLARYVLDDEYTSSSGTKFPIKWAPPEVLCYTRFSSKSDVWSFGILMWEIFTGGDMPYGRMRNAEVAEFIQKNKRLDKPGACPSIIYEQMYSCWHREADRRPRFQEIQNELSKLVEDGEYVD</sequence>
<evidence type="ECO:0000313" key="25">
    <source>
        <dbReference type="RefSeq" id="XP_013413801.1"/>
    </source>
</evidence>
<dbReference type="PRINTS" id="PR00401">
    <property type="entry name" value="SH2DOMAIN"/>
</dbReference>
<dbReference type="SMART" id="SM00252">
    <property type="entry name" value="SH2"/>
    <property type="match status" value="1"/>
</dbReference>
<dbReference type="EC" id="2.7.10.2" evidence="18"/>
<dbReference type="PROSITE" id="PS50001">
    <property type="entry name" value="SH2"/>
    <property type="match status" value="1"/>
</dbReference>
<evidence type="ECO:0000256" key="13">
    <source>
        <dbReference type="ARBA" id="ARBA00051245"/>
    </source>
</evidence>
<dbReference type="FunFam" id="3.30.200.20:FF:000053">
    <property type="entry name" value="Tyrosine-protein kinase"/>
    <property type="match status" value="1"/>
</dbReference>
<dbReference type="Pfam" id="PF00017">
    <property type="entry name" value="SH2"/>
    <property type="match status" value="1"/>
</dbReference>
<dbReference type="PROSITE" id="PS00109">
    <property type="entry name" value="PROTEIN_KINASE_TYR"/>
    <property type="match status" value="1"/>
</dbReference>
<dbReference type="Gene3D" id="3.30.505.10">
    <property type="entry name" value="SH2 domain"/>
    <property type="match status" value="1"/>
</dbReference>
<feature type="domain" description="SH2" evidence="20">
    <location>
        <begin position="253"/>
        <end position="347"/>
    </location>
</feature>
<dbReference type="SMART" id="SM00219">
    <property type="entry name" value="TyrKc"/>
    <property type="match status" value="1"/>
</dbReference>
<dbReference type="GeneID" id="106176113"/>
<feature type="binding site" evidence="17">
    <location>
        <position position="399"/>
    </location>
    <ligand>
        <name>ATP</name>
        <dbReference type="ChEBI" id="CHEBI:30616"/>
    </ligand>
</feature>
<proteinExistence type="inferred from homology"/>
<dbReference type="OrthoDB" id="28230at2759"/>
<dbReference type="SUPFAM" id="SSF50044">
    <property type="entry name" value="SH3-domain"/>
    <property type="match status" value="1"/>
</dbReference>
<evidence type="ECO:0000256" key="16">
    <source>
        <dbReference type="PROSITE-ProRule" id="PRU00432"/>
    </source>
</evidence>
<dbReference type="PROSITE" id="PS51113">
    <property type="entry name" value="ZF_BTK"/>
    <property type="match status" value="1"/>
</dbReference>
<comment type="cofactor">
    <cofactor evidence="1">
        <name>Zn(2+)</name>
        <dbReference type="ChEBI" id="CHEBI:29105"/>
    </cofactor>
</comment>
<evidence type="ECO:0000256" key="17">
    <source>
        <dbReference type="PROSITE-ProRule" id="PRU10141"/>
    </source>
</evidence>
<dbReference type="InterPro" id="IPR020635">
    <property type="entry name" value="Tyr_kinase_cat_dom"/>
</dbReference>
<evidence type="ECO:0000256" key="7">
    <source>
        <dbReference type="ARBA" id="ARBA00022771"/>
    </source>
</evidence>
<dbReference type="PRINTS" id="PR00109">
    <property type="entry name" value="TYRKINASE"/>
</dbReference>
<feature type="domain" description="PH" evidence="22">
    <location>
        <begin position="1"/>
        <end position="103"/>
    </location>
</feature>
<evidence type="ECO:0000256" key="11">
    <source>
        <dbReference type="ARBA" id="ARBA00022999"/>
    </source>
</evidence>
<dbReference type="PROSITE" id="PS50003">
    <property type="entry name" value="PH_DOMAIN"/>
    <property type="match status" value="1"/>
</dbReference>
<dbReference type="Gene3D" id="2.30.30.40">
    <property type="entry name" value="SH3 Domains"/>
    <property type="match status" value="1"/>
</dbReference>
<dbReference type="RefSeq" id="XP_013413801.1">
    <property type="nucleotide sequence ID" value="XM_013558347.1"/>
</dbReference>
<keyword evidence="5" id="KW-0479">Metal-binding</keyword>
<dbReference type="Pfam" id="PF07714">
    <property type="entry name" value="PK_Tyr_Ser-Thr"/>
    <property type="match status" value="1"/>
</dbReference>
<dbReference type="SUPFAM" id="SSF50729">
    <property type="entry name" value="PH domain-like"/>
    <property type="match status" value="1"/>
</dbReference>
<evidence type="ECO:0000256" key="14">
    <source>
        <dbReference type="PROSITE-ProRule" id="PRU00191"/>
    </source>
</evidence>
<comment type="similarity">
    <text evidence="18">Belongs to the protein kinase superfamily. Tyr protein kinase family.</text>
</comment>
<evidence type="ECO:0000256" key="5">
    <source>
        <dbReference type="ARBA" id="ARBA00022723"/>
    </source>
</evidence>
<keyword evidence="9" id="KW-0862">Zinc</keyword>
<comment type="catalytic activity">
    <reaction evidence="13 18">
        <text>L-tyrosyl-[protein] + ATP = O-phospho-L-tyrosyl-[protein] + ADP + H(+)</text>
        <dbReference type="Rhea" id="RHEA:10596"/>
        <dbReference type="Rhea" id="RHEA-COMP:10136"/>
        <dbReference type="Rhea" id="RHEA-COMP:20101"/>
        <dbReference type="ChEBI" id="CHEBI:15378"/>
        <dbReference type="ChEBI" id="CHEBI:30616"/>
        <dbReference type="ChEBI" id="CHEBI:46858"/>
        <dbReference type="ChEBI" id="CHEBI:61978"/>
        <dbReference type="ChEBI" id="CHEBI:456216"/>
        <dbReference type="EC" id="2.7.10.2"/>
    </reaction>
</comment>
<dbReference type="Gene3D" id="1.10.510.10">
    <property type="entry name" value="Transferase(Phosphotransferase) domain 1"/>
    <property type="match status" value="1"/>
</dbReference>
<keyword evidence="11 14" id="KW-0727">SH2 domain</keyword>
<dbReference type="SUPFAM" id="SSF56112">
    <property type="entry name" value="Protein kinase-like (PK-like)"/>
    <property type="match status" value="1"/>
</dbReference>
<dbReference type="InterPro" id="IPR000980">
    <property type="entry name" value="SH2"/>
</dbReference>
<dbReference type="AlphaFoldDB" id="A0A1S3JUM6"/>
<protein>
    <recommendedName>
        <fullName evidence="18">Tyrosine-protein kinase</fullName>
        <ecNumber evidence="18">2.7.10.2</ecNumber>
    </recommendedName>
</protein>
<dbReference type="GO" id="GO:0005737">
    <property type="term" value="C:cytoplasm"/>
    <property type="evidence" value="ECO:0007669"/>
    <property type="project" value="UniProtKB-ARBA"/>
</dbReference>
<evidence type="ECO:0000256" key="9">
    <source>
        <dbReference type="ARBA" id="ARBA00022833"/>
    </source>
</evidence>
<keyword evidence="24" id="KW-1185">Reference proteome</keyword>
<dbReference type="InterPro" id="IPR001245">
    <property type="entry name" value="Ser-Thr/Tyr_kinase_cat_dom"/>
</dbReference>
<feature type="domain" description="SH3" evidence="21">
    <location>
        <begin position="185"/>
        <end position="245"/>
    </location>
</feature>
<dbReference type="InterPro" id="IPR036028">
    <property type="entry name" value="SH3-like_dom_sf"/>
</dbReference>